<gene>
    <name evidence="10" type="ORF">PGLA2088_LOCUS23192</name>
</gene>
<dbReference type="Proteomes" id="UP000626109">
    <property type="component" value="Unassembled WGS sequence"/>
</dbReference>
<dbReference type="SMART" id="SM00220">
    <property type="entry name" value="S_TKc"/>
    <property type="match status" value="1"/>
</dbReference>
<keyword evidence="3 6" id="KW-0547">Nucleotide-binding</keyword>
<feature type="domain" description="Protein kinase" evidence="9">
    <location>
        <begin position="33"/>
        <end position="331"/>
    </location>
</feature>
<accession>A0A813JRI1</accession>
<keyword evidence="5 6" id="KW-0067">ATP-binding</keyword>
<evidence type="ECO:0000256" key="6">
    <source>
        <dbReference type="PROSITE-ProRule" id="PRU10141"/>
    </source>
</evidence>
<keyword evidence="1 7" id="KW-0723">Serine/threonine-protein kinase</keyword>
<dbReference type="AlphaFoldDB" id="A0A813JRI1"/>
<dbReference type="PANTHER" id="PTHR24055">
    <property type="entry name" value="MITOGEN-ACTIVATED PROTEIN KINASE"/>
    <property type="match status" value="1"/>
</dbReference>
<evidence type="ECO:0000256" key="4">
    <source>
        <dbReference type="ARBA" id="ARBA00022777"/>
    </source>
</evidence>
<proteinExistence type="inferred from homology"/>
<dbReference type="SUPFAM" id="SSF56112">
    <property type="entry name" value="Protein kinase-like (PK-like)"/>
    <property type="match status" value="1"/>
</dbReference>
<evidence type="ECO:0000256" key="1">
    <source>
        <dbReference type="ARBA" id="ARBA00022527"/>
    </source>
</evidence>
<evidence type="ECO:0000259" key="9">
    <source>
        <dbReference type="PROSITE" id="PS50011"/>
    </source>
</evidence>
<feature type="compositionally biased region" description="Low complexity" evidence="8">
    <location>
        <begin position="380"/>
        <end position="393"/>
    </location>
</feature>
<dbReference type="PROSITE" id="PS00107">
    <property type="entry name" value="PROTEIN_KINASE_ATP"/>
    <property type="match status" value="1"/>
</dbReference>
<dbReference type="PROSITE" id="PS00108">
    <property type="entry name" value="PROTEIN_KINASE_ST"/>
    <property type="match status" value="1"/>
</dbReference>
<keyword evidence="2" id="KW-0808">Transferase</keyword>
<keyword evidence="4" id="KW-0418">Kinase</keyword>
<dbReference type="GO" id="GO:0004674">
    <property type="term" value="F:protein serine/threonine kinase activity"/>
    <property type="evidence" value="ECO:0007669"/>
    <property type="project" value="UniProtKB-KW"/>
</dbReference>
<organism evidence="10 11">
    <name type="scientific">Polarella glacialis</name>
    <name type="common">Dinoflagellate</name>
    <dbReference type="NCBI Taxonomy" id="89957"/>
    <lineage>
        <taxon>Eukaryota</taxon>
        <taxon>Sar</taxon>
        <taxon>Alveolata</taxon>
        <taxon>Dinophyceae</taxon>
        <taxon>Suessiales</taxon>
        <taxon>Suessiaceae</taxon>
        <taxon>Polarella</taxon>
    </lineage>
</organism>
<comment type="similarity">
    <text evidence="7">Belongs to the protein kinase superfamily.</text>
</comment>
<dbReference type="InterPro" id="IPR000719">
    <property type="entry name" value="Prot_kinase_dom"/>
</dbReference>
<feature type="binding site" evidence="6">
    <location>
        <position position="72"/>
    </location>
    <ligand>
        <name>ATP</name>
        <dbReference type="ChEBI" id="CHEBI:30616"/>
    </ligand>
</feature>
<evidence type="ECO:0000256" key="2">
    <source>
        <dbReference type="ARBA" id="ARBA00022679"/>
    </source>
</evidence>
<evidence type="ECO:0000313" key="11">
    <source>
        <dbReference type="Proteomes" id="UP000626109"/>
    </source>
</evidence>
<evidence type="ECO:0000313" key="10">
    <source>
        <dbReference type="EMBL" id="CAE8682930.1"/>
    </source>
</evidence>
<dbReference type="Gene3D" id="1.10.510.10">
    <property type="entry name" value="Transferase(Phosphotransferase) domain 1"/>
    <property type="match status" value="1"/>
</dbReference>
<dbReference type="InterPro" id="IPR011009">
    <property type="entry name" value="Kinase-like_dom_sf"/>
</dbReference>
<dbReference type="InterPro" id="IPR050117">
    <property type="entry name" value="MAPK"/>
</dbReference>
<dbReference type="Pfam" id="PF00069">
    <property type="entry name" value="Pkinase"/>
    <property type="match status" value="1"/>
</dbReference>
<evidence type="ECO:0000256" key="5">
    <source>
        <dbReference type="ARBA" id="ARBA00022840"/>
    </source>
</evidence>
<dbReference type="Gene3D" id="3.30.200.20">
    <property type="entry name" value="Phosphorylase Kinase, domain 1"/>
    <property type="match status" value="1"/>
</dbReference>
<sequence length="405" mass="44868">MAAPLEQPILPPEVAARYEVVQVPPERSSFQGSLGSYLLGEGSYGQVLMVRPLSALRLKSGRRRKHESLALKRCFGCLDHSDVTTLRRIYREVSVLRQLQHENIVVLEDVIFPSHGTDIFLVFELAEQDLARAISRNELDQPAQCRVACDVLRALKYLHGASLLHRDVKPSNVLLDAHGSAKLCDLGLVRQIGFYPRGLTEYVGMRWYRAPELLLGSQRYNFGVDIWAFGCVVAEMALGRPVLPGISAEEQLGLIVGLVLGRRPDELEAELPGIPEEGGARLLRTQPLGSTLEARLGSNVDSSAMDFIRRCLQLSADDRCTAMKLLQHPLLAKLRKDTDDQLFMEPITMALKDGQVHSPELYTEALTAEVKLFEDHKDPGSCGSCSSSEASSSDEAKEEQDPRND</sequence>
<dbReference type="EMBL" id="CAJNNW010026131">
    <property type="protein sequence ID" value="CAE8682930.1"/>
    <property type="molecule type" value="Genomic_DNA"/>
</dbReference>
<dbReference type="PROSITE" id="PS50011">
    <property type="entry name" value="PROTEIN_KINASE_DOM"/>
    <property type="match status" value="1"/>
</dbReference>
<evidence type="ECO:0000256" key="3">
    <source>
        <dbReference type="ARBA" id="ARBA00022741"/>
    </source>
</evidence>
<dbReference type="GO" id="GO:0005524">
    <property type="term" value="F:ATP binding"/>
    <property type="evidence" value="ECO:0007669"/>
    <property type="project" value="UniProtKB-UniRule"/>
</dbReference>
<feature type="region of interest" description="Disordered" evidence="8">
    <location>
        <begin position="377"/>
        <end position="405"/>
    </location>
</feature>
<dbReference type="FunFam" id="1.10.510.10:FF:000624">
    <property type="entry name" value="Mitogen-activated protein kinase"/>
    <property type="match status" value="1"/>
</dbReference>
<protein>
    <recommendedName>
        <fullName evidence="9">Protein kinase domain-containing protein</fullName>
    </recommendedName>
</protein>
<dbReference type="InterPro" id="IPR008271">
    <property type="entry name" value="Ser/Thr_kinase_AS"/>
</dbReference>
<name>A0A813JRI1_POLGL</name>
<comment type="caution">
    <text evidence="10">The sequence shown here is derived from an EMBL/GenBank/DDBJ whole genome shotgun (WGS) entry which is preliminary data.</text>
</comment>
<reference evidence="10" key="1">
    <citation type="submission" date="2021-02" db="EMBL/GenBank/DDBJ databases">
        <authorList>
            <person name="Dougan E. K."/>
            <person name="Rhodes N."/>
            <person name="Thang M."/>
            <person name="Chan C."/>
        </authorList>
    </citation>
    <scope>NUCLEOTIDE SEQUENCE</scope>
</reference>
<evidence type="ECO:0000256" key="7">
    <source>
        <dbReference type="RuleBase" id="RU000304"/>
    </source>
</evidence>
<evidence type="ECO:0000256" key="8">
    <source>
        <dbReference type="SAM" id="MobiDB-lite"/>
    </source>
</evidence>
<dbReference type="InterPro" id="IPR017441">
    <property type="entry name" value="Protein_kinase_ATP_BS"/>
</dbReference>